<dbReference type="InterPro" id="IPR004087">
    <property type="entry name" value="KH_dom"/>
</dbReference>
<dbReference type="GO" id="GO:0005730">
    <property type="term" value="C:nucleolus"/>
    <property type="evidence" value="ECO:0007669"/>
    <property type="project" value="EnsemblFungi"/>
</dbReference>
<dbReference type="Pfam" id="PF22891">
    <property type="entry name" value="KH_PNO1_2nd"/>
    <property type="match status" value="1"/>
</dbReference>
<reference evidence="6 7" key="1">
    <citation type="journal article" date="2017" name="Environ. Microbiol.">
        <title>Decay of the glycolytic pathway and adaptation to intranuclear parasitism within Enterocytozoonidae microsporidia.</title>
        <authorList>
            <person name="Wiredu Boakye D."/>
            <person name="Jaroenlak P."/>
            <person name="Prachumwat A."/>
            <person name="Williams T.A."/>
            <person name="Bateman K.S."/>
            <person name="Itsathitphaisarn O."/>
            <person name="Sritunyalucksana K."/>
            <person name="Paszkiewicz K.H."/>
            <person name="Moore K.A."/>
            <person name="Stentiford G.D."/>
            <person name="Williams B.A."/>
        </authorList>
    </citation>
    <scope>NUCLEOTIDE SEQUENCE [LARGE SCALE GENOMIC DNA]</scope>
    <source>
        <strain evidence="6 7">GB1</strain>
    </source>
</reference>
<comment type="caution">
    <text evidence="6">The sequence shown here is derived from an EMBL/GenBank/DDBJ whole genome shotgun (WGS) entry which is preliminary data.</text>
</comment>
<comment type="subunit">
    <text evidence="1">Component of the small ribosomal subunit, ribosomal RNA processing complex (SSU RRP complex).</text>
</comment>
<evidence type="ECO:0000256" key="4">
    <source>
        <dbReference type="ARBA" id="ARBA00025554"/>
    </source>
</evidence>
<dbReference type="OrthoDB" id="1932641at2759"/>
<dbReference type="Gene3D" id="3.30.1370.10">
    <property type="entry name" value="K Homology domain, type 1"/>
    <property type="match status" value="1"/>
</dbReference>
<dbReference type="GO" id="GO:0003723">
    <property type="term" value="F:RNA binding"/>
    <property type="evidence" value="ECO:0007669"/>
    <property type="project" value="UniProtKB-KW"/>
</dbReference>
<dbReference type="InterPro" id="IPR036612">
    <property type="entry name" value="KH_dom_type_1_sf"/>
</dbReference>
<proteinExistence type="predicted"/>
<sequence>MIEETPKIRSVEIPRHKVAKIKENWVKIYTAIIEYAKLHIRYNNKSNAVEFKVADHTVEMSYLDRAVVFVESIIGGFRVEDAIAVLKYKDVFMEQFEISEVKRMRSNHLTRAIGRIIGRQGKTKEAIENFSKCKFILIDQKIRLLGCVENIKIAKDAIGRLIQGSEPTSIFNRLRIKSTKLKEKYGCLQTIYDDLREE</sequence>
<dbReference type="EMBL" id="LWDP01000042">
    <property type="protein sequence ID" value="ORD93858.1"/>
    <property type="molecule type" value="Genomic_DNA"/>
</dbReference>
<dbReference type="SMART" id="SM00322">
    <property type="entry name" value="KH"/>
    <property type="match status" value="1"/>
</dbReference>
<evidence type="ECO:0000256" key="2">
    <source>
        <dbReference type="ARBA" id="ARBA00016042"/>
    </source>
</evidence>
<gene>
    <name evidence="6" type="primary">PNO1</name>
    <name evidence="6" type="ORF">ECANGB1_1435</name>
</gene>
<evidence type="ECO:0000256" key="1">
    <source>
        <dbReference type="ARBA" id="ARBA00011420"/>
    </source>
</evidence>
<dbReference type="InterPro" id="IPR055211">
    <property type="entry name" value="KH_PNO1_2nd"/>
</dbReference>
<protein>
    <recommendedName>
        <fullName evidence="2">Pre-rRNA-processing protein PNO1</fullName>
    </recommendedName>
</protein>
<dbReference type="AlphaFoldDB" id="A0A1Y1S618"/>
<keyword evidence="3" id="KW-0694">RNA-binding</keyword>
<organism evidence="6 7">
    <name type="scientific">Enterospora canceri</name>
    <dbReference type="NCBI Taxonomy" id="1081671"/>
    <lineage>
        <taxon>Eukaryota</taxon>
        <taxon>Fungi</taxon>
        <taxon>Fungi incertae sedis</taxon>
        <taxon>Microsporidia</taxon>
        <taxon>Enterocytozoonidae</taxon>
        <taxon>Enterospora</taxon>
    </lineage>
</organism>
<dbReference type="PANTHER" id="PTHR12826:SF13">
    <property type="entry name" value="RNA-BINDING PROTEIN PNO1"/>
    <property type="match status" value="1"/>
</dbReference>
<keyword evidence="7" id="KW-1185">Reference proteome</keyword>
<evidence type="ECO:0000313" key="6">
    <source>
        <dbReference type="EMBL" id="ORD93858.1"/>
    </source>
</evidence>
<evidence type="ECO:0000256" key="3">
    <source>
        <dbReference type="ARBA" id="ARBA00022884"/>
    </source>
</evidence>
<accession>A0A1Y1S618</accession>
<evidence type="ECO:0000259" key="5">
    <source>
        <dbReference type="SMART" id="SM00322"/>
    </source>
</evidence>
<dbReference type="VEuPathDB" id="MicrosporidiaDB:ECANGB1_1435"/>
<feature type="domain" description="K Homology" evidence="5">
    <location>
        <begin position="90"/>
        <end position="163"/>
    </location>
</feature>
<evidence type="ECO:0000313" key="7">
    <source>
        <dbReference type="Proteomes" id="UP000192639"/>
    </source>
</evidence>
<comment type="function">
    <text evidence="4">Required for small ribosomal subunit (SSU) synthesis. Has a role in the processing of early nucleolar and late cytoplasmic pre-RNA species.</text>
</comment>
<dbReference type="PANTHER" id="PTHR12826">
    <property type="entry name" value="RIBONUCLEASE Y"/>
    <property type="match status" value="1"/>
</dbReference>
<dbReference type="Proteomes" id="UP000192639">
    <property type="component" value="Unassembled WGS sequence"/>
</dbReference>
<dbReference type="SUPFAM" id="SSF54791">
    <property type="entry name" value="Eukaryotic type KH-domain (KH-domain type I)"/>
    <property type="match status" value="1"/>
</dbReference>
<name>A0A1Y1S618_9MICR</name>